<dbReference type="Proteomes" id="UP001163823">
    <property type="component" value="Chromosome 4"/>
</dbReference>
<proteinExistence type="predicted"/>
<protein>
    <submittedName>
        <fullName evidence="2">Membrane-associated kinase regulator</fullName>
    </submittedName>
</protein>
<evidence type="ECO:0000313" key="3">
    <source>
        <dbReference type="Proteomes" id="UP001163823"/>
    </source>
</evidence>
<accession>A0AAD7PWG7</accession>
<dbReference type="EMBL" id="JARAOO010000004">
    <property type="protein sequence ID" value="KAJ7970363.1"/>
    <property type="molecule type" value="Genomic_DNA"/>
</dbReference>
<dbReference type="KEGG" id="qsa:O6P43_008561"/>
<reference evidence="2" key="1">
    <citation type="journal article" date="2023" name="Science">
        <title>Elucidation of the pathway for biosynthesis of saponin adjuvants from the soapbark tree.</title>
        <authorList>
            <person name="Reed J."/>
            <person name="Orme A."/>
            <person name="El-Demerdash A."/>
            <person name="Owen C."/>
            <person name="Martin L.B.B."/>
            <person name="Misra R.C."/>
            <person name="Kikuchi S."/>
            <person name="Rejzek M."/>
            <person name="Martin A.C."/>
            <person name="Harkess A."/>
            <person name="Leebens-Mack J."/>
            <person name="Louveau T."/>
            <person name="Stephenson M.J."/>
            <person name="Osbourn A."/>
        </authorList>
    </citation>
    <scope>NUCLEOTIDE SEQUENCE</scope>
    <source>
        <strain evidence="2">S10</strain>
    </source>
</reference>
<organism evidence="2 3">
    <name type="scientific">Quillaja saponaria</name>
    <name type="common">Soap bark tree</name>
    <dbReference type="NCBI Taxonomy" id="32244"/>
    <lineage>
        <taxon>Eukaryota</taxon>
        <taxon>Viridiplantae</taxon>
        <taxon>Streptophyta</taxon>
        <taxon>Embryophyta</taxon>
        <taxon>Tracheophyta</taxon>
        <taxon>Spermatophyta</taxon>
        <taxon>Magnoliopsida</taxon>
        <taxon>eudicotyledons</taxon>
        <taxon>Gunneridae</taxon>
        <taxon>Pentapetalae</taxon>
        <taxon>rosids</taxon>
        <taxon>fabids</taxon>
        <taxon>Fabales</taxon>
        <taxon>Quillajaceae</taxon>
        <taxon>Quillaja</taxon>
    </lineage>
</organism>
<dbReference type="PANTHER" id="PTHR36757">
    <property type="entry name" value="BNAANNG22500D PROTEIN"/>
    <property type="match status" value="1"/>
</dbReference>
<feature type="compositionally biased region" description="Low complexity" evidence="1">
    <location>
        <begin position="179"/>
        <end position="188"/>
    </location>
</feature>
<dbReference type="GO" id="GO:0016301">
    <property type="term" value="F:kinase activity"/>
    <property type="evidence" value="ECO:0007669"/>
    <property type="project" value="UniProtKB-KW"/>
</dbReference>
<feature type="compositionally biased region" description="Polar residues" evidence="1">
    <location>
        <begin position="156"/>
        <end position="166"/>
    </location>
</feature>
<feature type="region of interest" description="Disordered" evidence="1">
    <location>
        <begin position="156"/>
        <end position="188"/>
    </location>
</feature>
<dbReference type="PANTHER" id="PTHR36757:SF4">
    <property type="entry name" value="DUF4005 DOMAIN-CONTAINING PROTEIN"/>
    <property type="match status" value="1"/>
</dbReference>
<sequence length="252" mass="27945">MCSETSSPRLSFSNDLCEAHVLPIKHDDSRRDTSLLGLNSEFEFSICRSREHQSSSADELFCNGVILPIQNINKRIVNRRPTHYCETPLPSLPPRPGSSSIDKMKKESIKEAMDVNCGCDRKSQSKSFWGFKRSKSLNCDTKMSSIFSLPILSRSNSTGSVPNTKRTSLKDAYHRHNSQKQPSVAKSSSSSFNLYPVLQKPPLNKSFGGSYGNGVRISPVLHVQPPCISKGTANFFGLGSFLRGGKEKKNKK</sequence>
<keyword evidence="2" id="KW-0808">Transferase</keyword>
<evidence type="ECO:0000313" key="2">
    <source>
        <dbReference type="EMBL" id="KAJ7970363.1"/>
    </source>
</evidence>
<gene>
    <name evidence="2" type="ORF">O6P43_008561</name>
</gene>
<dbReference type="AlphaFoldDB" id="A0AAD7PWG7"/>
<comment type="caution">
    <text evidence="2">The sequence shown here is derived from an EMBL/GenBank/DDBJ whole genome shotgun (WGS) entry which is preliminary data.</text>
</comment>
<keyword evidence="3" id="KW-1185">Reference proteome</keyword>
<name>A0AAD7PWG7_QUISA</name>
<keyword evidence="2" id="KW-0418">Kinase</keyword>
<evidence type="ECO:0000256" key="1">
    <source>
        <dbReference type="SAM" id="MobiDB-lite"/>
    </source>
</evidence>